<evidence type="ECO:0000313" key="1">
    <source>
        <dbReference type="EMBL" id="NRD24491.1"/>
    </source>
</evidence>
<gene>
    <name evidence="1" type="ORF">HNV10_14625</name>
</gene>
<sequence>MKIQKIFWLCFFILIFGCDPLVLESDIRVLVNGKVLDNDGTPIANAEILVYANKGGGLPTPSELDKKMLGHNFSDTQGNFSVTSVLARDDEFTVEVKATEEYSLYVYQTNTLEYVPSDLVFSVPTITLSKLSNITFNITKTSSEENTLYYNFKYIANYCVEVYDEETLNVNQSLCEVDQQFIGHLDANDTGETGDFKVPLGSVVQFTSRINDEPNHIEIFTVNQEDYVFEFSY</sequence>
<comment type="caution">
    <text evidence="1">The sequence shown here is derived from an EMBL/GenBank/DDBJ whole genome shotgun (WGS) entry which is preliminary data.</text>
</comment>
<dbReference type="InterPro" id="IPR008969">
    <property type="entry name" value="CarboxyPept-like_regulatory"/>
</dbReference>
<keyword evidence="2" id="KW-1185">Reference proteome</keyword>
<evidence type="ECO:0000313" key="2">
    <source>
        <dbReference type="Proteomes" id="UP000805085"/>
    </source>
</evidence>
<evidence type="ECO:0008006" key="3">
    <source>
        <dbReference type="Google" id="ProtNLM"/>
    </source>
</evidence>
<organism evidence="1 2">
    <name type="scientific">Winogradskyella litoriviva</name>
    <dbReference type="NCBI Taxonomy" id="1220182"/>
    <lineage>
        <taxon>Bacteria</taxon>
        <taxon>Pseudomonadati</taxon>
        <taxon>Bacteroidota</taxon>
        <taxon>Flavobacteriia</taxon>
        <taxon>Flavobacteriales</taxon>
        <taxon>Flavobacteriaceae</taxon>
        <taxon>Winogradskyella</taxon>
    </lineage>
</organism>
<protein>
    <recommendedName>
        <fullName evidence="3">Carboxypeptidase regulatory-like domain-containing protein</fullName>
    </recommendedName>
</protein>
<dbReference type="SUPFAM" id="SSF49464">
    <property type="entry name" value="Carboxypeptidase regulatory domain-like"/>
    <property type="match status" value="1"/>
</dbReference>
<dbReference type="EMBL" id="JABRWQ010000006">
    <property type="protein sequence ID" value="NRD24491.1"/>
    <property type="molecule type" value="Genomic_DNA"/>
</dbReference>
<dbReference type="Proteomes" id="UP000805085">
    <property type="component" value="Unassembled WGS sequence"/>
</dbReference>
<dbReference type="RefSeq" id="WP_173302138.1">
    <property type="nucleotide sequence ID" value="NZ_JABRWQ010000006.1"/>
</dbReference>
<reference evidence="1 2" key="1">
    <citation type="journal article" date="2015" name="Int. J. Syst. Evol. Microbiol.">
        <title>Winogradskyella litoriviva sp. nov., isolated from coastal seawater.</title>
        <authorList>
            <person name="Nedashkovskaya O.I."/>
            <person name="Kukhlevskiy A.D."/>
            <person name="Zhukova N.V."/>
            <person name="Kim S.J."/>
            <person name="Rhee S.K."/>
            <person name="Mikhailov V.V."/>
        </authorList>
    </citation>
    <scope>NUCLEOTIDE SEQUENCE [LARGE SCALE GENOMIC DNA]</scope>
    <source>
        <strain evidence="1 2">KMM6491</strain>
    </source>
</reference>
<name>A0ABX2E9W6_9FLAO</name>
<accession>A0ABX2E9W6</accession>
<proteinExistence type="predicted"/>
<dbReference type="PROSITE" id="PS51257">
    <property type="entry name" value="PROKAR_LIPOPROTEIN"/>
    <property type="match status" value="1"/>
</dbReference>